<sequence>MKMTHWLTAALIAAASLGANAQTTPETPKKSAPATRTVQGVYASPVGSPVLPPGNNRPRRLAVDDSAASPNYGPPQTATADMKKEQKPERKRKRMKPLPSTIHP</sequence>
<proteinExistence type="predicted"/>
<evidence type="ECO:0000313" key="4">
    <source>
        <dbReference type="Proteomes" id="UP001500454"/>
    </source>
</evidence>
<organism evidence="3 4">
    <name type="scientific">Hymenobacter koreensis</name>
    <dbReference type="NCBI Taxonomy" id="1084523"/>
    <lineage>
        <taxon>Bacteria</taxon>
        <taxon>Pseudomonadati</taxon>
        <taxon>Bacteroidota</taxon>
        <taxon>Cytophagia</taxon>
        <taxon>Cytophagales</taxon>
        <taxon>Hymenobacteraceae</taxon>
        <taxon>Hymenobacter</taxon>
    </lineage>
</organism>
<keyword evidence="2" id="KW-0732">Signal</keyword>
<reference evidence="4" key="1">
    <citation type="journal article" date="2019" name="Int. J. Syst. Evol. Microbiol.">
        <title>The Global Catalogue of Microorganisms (GCM) 10K type strain sequencing project: providing services to taxonomists for standard genome sequencing and annotation.</title>
        <authorList>
            <consortium name="The Broad Institute Genomics Platform"/>
            <consortium name="The Broad Institute Genome Sequencing Center for Infectious Disease"/>
            <person name="Wu L."/>
            <person name="Ma J."/>
        </authorList>
    </citation>
    <scope>NUCLEOTIDE SEQUENCE [LARGE SCALE GENOMIC DNA]</scope>
    <source>
        <strain evidence="4">JCM 17924</strain>
    </source>
</reference>
<name>A0ABP8IU15_9BACT</name>
<dbReference type="EMBL" id="BAABHA010000001">
    <property type="protein sequence ID" value="GAA4372180.1"/>
    <property type="molecule type" value="Genomic_DNA"/>
</dbReference>
<evidence type="ECO:0000256" key="2">
    <source>
        <dbReference type="SAM" id="SignalP"/>
    </source>
</evidence>
<feature type="chain" id="PRO_5045077743" evidence="2">
    <location>
        <begin position="22"/>
        <end position="104"/>
    </location>
</feature>
<gene>
    <name evidence="3" type="ORF">GCM10023186_01360</name>
</gene>
<evidence type="ECO:0000256" key="1">
    <source>
        <dbReference type="SAM" id="MobiDB-lite"/>
    </source>
</evidence>
<keyword evidence="4" id="KW-1185">Reference proteome</keyword>
<protein>
    <submittedName>
        <fullName evidence="3">Uncharacterized protein</fullName>
    </submittedName>
</protein>
<feature type="signal peptide" evidence="2">
    <location>
        <begin position="1"/>
        <end position="21"/>
    </location>
</feature>
<dbReference type="RefSeq" id="WP_345220433.1">
    <property type="nucleotide sequence ID" value="NZ_BAABHA010000001.1"/>
</dbReference>
<dbReference type="Proteomes" id="UP001500454">
    <property type="component" value="Unassembled WGS sequence"/>
</dbReference>
<evidence type="ECO:0000313" key="3">
    <source>
        <dbReference type="EMBL" id="GAA4372180.1"/>
    </source>
</evidence>
<comment type="caution">
    <text evidence="3">The sequence shown here is derived from an EMBL/GenBank/DDBJ whole genome shotgun (WGS) entry which is preliminary data.</text>
</comment>
<accession>A0ABP8IU15</accession>
<feature type="region of interest" description="Disordered" evidence="1">
    <location>
        <begin position="17"/>
        <end position="104"/>
    </location>
</feature>